<evidence type="ECO:0000256" key="9">
    <source>
        <dbReference type="ARBA" id="ARBA00023237"/>
    </source>
</evidence>
<feature type="signal peptide" evidence="11">
    <location>
        <begin position="1"/>
        <end position="19"/>
    </location>
</feature>
<feature type="chain" id="PRO_5011479747" evidence="11">
    <location>
        <begin position="20"/>
        <end position="490"/>
    </location>
</feature>
<keyword evidence="9" id="KW-0998">Cell outer membrane</keyword>
<keyword evidence="5 11" id="KW-0732">Signal</keyword>
<dbReference type="InterPro" id="IPR050330">
    <property type="entry name" value="Bact_OuterMem_StrucFunc"/>
</dbReference>
<keyword evidence="8 10" id="KW-0472">Membrane</keyword>
<dbReference type="GO" id="GO:0006811">
    <property type="term" value="P:monoatomic ion transport"/>
    <property type="evidence" value="ECO:0007669"/>
    <property type="project" value="UniProtKB-KW"/>
</dbReference>
<dbReference type="Gene3D" id="2.40.160.20">
    <property type="match status" value="1"/>
</dbReference>
<reference evidence="14" key="1">
    <citation type="submission" date="2016-10" db="EMBL/GenBank/DDBJ databases">
        <authorList>
            <person name="Varghese N."/>
            <person name="Submissions S."/>
        </authorList>
    </citation>
    <scope>NUCLEOTIDE SEQUENCE [LARGE SCALE GENOMIC DNA]</scope>
    <source>
        <strain evidence="14">DSM 17934</strain>
    </source>
</reference>
<dbReference type="GO" id="GO:0046930">
    <property type="term" value="C:pore complex"/>
    <property type="evidence" value="ECO:0007669"/>
    <property type="project" value="UniProtKB-KW"/>
</dbReference>
<evidence type="ECO:0000256" key="10">
    <source>
        <dbReference type="PROSITE-ProRule" id="PRU00473"/>
    </source>
</evidence>
<comment type="subcellular location">
    <subcellularLocation>
        <location evidence="1">Cell outer membrane</location>
        <topology evidence="1">Multi-pass membrane protein</topology>
    </subcellularLocation>
</comment>
<accession>A0A1H6QL23</accession>
<dbReference type="PANTHER" id="PTHR30329:SF21">
    <property type="entry name" value="LIPOPROTEIN YIAD-RELATED"/>
    <property type="match status" value="1"/>
</dbReference>
<dbReference type="InterPro" id="IPR003367">
    <property type="entry name" value="Thrombospondin_3-like_rpt"/>
</dbReference>
<dbReference type="GO" id="GO:0015288">
    <property type="term" value="F:porin activity"/>
    <property type="evidence" value="ECO:0007669"/>
    <property type="project" value="UniProtKB-KW"/>
</dbReference>
<evidence type="ECO:0000256" key="7">
    <source>
        <dbReference type="ARBA" id="ARBA00023114"/>
    </source>
</evidence>
<dbReference type="GO" id="GO:0009279">
    <property type="term" value="C:cell outer membrane"/>
    <property type="evidence" value="ECO:0007669"/>
    <property type="project" value="UniProtKB-SubCell"/>
</dbReference>
<dbReference type="SUPFAM" id="SSF103088">
    <property type="entry name" value="OmpA-like"/>
    <property type="match status" value="1"/>
</dbReference>
<evidence type="ECO:0000313" key="14">
    <source>
        <dbReference type="Proteomes" id="UP000199702"/>
    </source>
</evidence>
<gene>
    <name evidence="13" type="ORF">SAMN05660918_0348</name>
</gene>
<dbReference type="PROSITE" id="PS51123">
    <property type="entry name" value="OMPA_2"/>
    <property type="match status" value="1"/>
</dbReference>
<dbReference type="SUPFAM" id="SSF56925">
    <property type="entry name" value="OMPA-like"/>
    <property type="match status" value="1"/>
</dbReference>
<evidence type="ECO:0000256" key="4">
    <source>
        <dbReference type="ARBA" id="ARBA00022692"/>
    </source>
</evidence>
<dbReference type="PRINTS" id="PR01021">
    <property type="entry name" value="OMPADOMAIN"/>
</dbReference>
<organism evidence="13 14">
    <name type="scientific">Flavobacterium terrigena</name>
    <dbReference type="NCBI Taxonomy" id="402734"/>
    <lineage>
        <taxon>Bacteria</taxon>
        <taxon>Pseudomonadati</taxon>
        <taxon>Bacteroidota</taxon>
        <taxon>Flavobacteriia</taxon>
        <taxon>Flavobacteriales</taxon>
        <taxon>Flavobacteriaceae</taxon>
        <taxon>Flavobacterium</taxon>
    </lineage>
</organism>
<feature type="domain" description="OmpA-like" evidence="12">
    <location>
        <begin position="375"/>
        <end position="490"/>
    </location>
</feature>
<keyword evidence="14" id="KW-1185">Reference proteome</keyword>
<dbReference type="Pfam" id="PF02412">
    <property type="entry name" value="TSP_3"/>
    <property type="match status" value="3"/>
</dbReference>
<dbReference type="InterPro" id="IPR036737">
    <property type="entry name" value="OmpA-like_sf"/>
</dbReference>
<name>A0A1H6QL23_9FLAO</name>
<dbReference type="Gene3D" id="3.30.1330.60">
    <property type="entry name" value="OmpA-like domain"/>
    <property type="match status" value="1"/>
</dbReference>
<evidence type="ECO:0000256" key="6">
    <source>
        <dbReference type="ARBA" id="ARBA00023065"/>
    </source>
</evidence>
<keyword evidence="6" id="KW-0406">Ion transport</keyword>
<dbReference type="GO" id="GO:0007155">
    <property type="term" value="P:cell adhesion"/>
    <property type="evidence" value="ECO:0007669"/>
    <property type="project" value="InterPro"/>
</dbReference>
<dbReference type="EMBL" id="FNYA01000001">
    <property type="protein sequence ID" value="SEI39995.1"/>
    <property type="molecule type" value="Genomic_DNA"/>
</dbReference>
<dbReference type="InterPro" id="IPR011250">
    <property type="entry name" value="OMP/PagP_B-barrel"/>
</dbReference>
<dbReference type="SUPFAM" id="SSF103647">
    <property type="entry name" value="TSP type-3 repeat"/>
    <property type="match status" value="2"/>
</dbReference>
<dbReference type="InterPro" id="IPR028974">
    <property type="entry name" value="TSP_type-3_rpt"/>
</dbReference>
<evidence type="ECO:0000259" key="12">
    <source>
        <dbReference type="PROSITE" id="PS51123"/>
    </source>
</evidence>
<dbReference type="PANTHER" id="PTHR30329">
    <property type="entry name" value="STATOR ELEMENT OF FLAGELLAR MOTOR COMPLEX"/>
    <property type="match status" value="1"/>
</dbReference>
<evidence type="ECO:0000256" key="11">
    <source>
        <dbReference type="SAM" id="SignalP"/>
    </source>
</evidence>
<evidence type="ECO:0000313" key="13">
    <source>
        <dbReference type="EMBL" id="SEI39995.1"/>
    </source>
</evidence>
<evidence type="ECO:0000256" key="8">
    <source>
        <dbReference type="ARBA" id="ARBA00023136"/>
    </source>
</evidence>
<keyword evidence="7" id="KW-0626">Porin</keyword>
<protein>
    <submittedName>
        <fullName evidence="13">Thrombospondin type 3 repeat-containing protein</fullName>
    </submittedName>
</protein>
<dbReference type="Proteomes" id="UP000199702">
    <property type="component" value="Unassembled WGS sequence"/>
</dbReference>
<dbReference type="InterPro" id="IPR006664">
    <property type="entry name" value="OMP_bac"/>
</dbReference>
<dbReference type="STRING" id="402734.SAMN05660918_0348"/>
<dbReference type="RefSeq" id="WP_091306846.1">
    <property type="nucleotide sequence ID" value="NZ_CBCSJU010000001.1"/>
</dbReference>
<keyword evidence="3" id="KW-1134">Transmembrane beta strand</keyword>
<dbReference type="AlphaFoldDB" id="A0A1H6QL23"/>
<dbReference type="GO" id="GO:0005509">
    <property type="term" value="F:calcium ion binding"/>
    <property type="evidence" value="ECO:0007669"/>
    <property type="project" value="InterPro"/>
</dbReference>
<keyword evidence="2" id="KW-0813">Transport</keyword>
<proteinExistence type="predicted"/>
<evidence type="ECO:0000256" key="1">
    <source>
        <dbReference type="ARBA" id="ARBA00004571"/>
    </source>
</evidence>
<sequence length="490" mass="53319">MKKVLFLCMCMVYAFTSKAQTEDKKWNIGLHGGVTQYYGDLGRDWYETGNTMYGFGGLSVSRYLGKHFDANLLLTKGTIGYNNGETDGFKTDFNAATLNLRFNVLPSEYIVRPYVFAGAGFFIFGNQLNFHTENYDYILPSAGGGINFRLSPTVNLNLQESFMFSNKDRRDGVDNADGDFQKKDAYLTHMAGLTFNLGDTKDSDNDGVSDKKDQCPDTPADVKVDKLGCPIDRDSDGIADYLDSCPDTAGAKMLNGCPDRDNDGVEDGKDRCPDQAGTIALLGCPDADKDGVADMDDKCANTKPGTKVDAKGCPMDSDNDGVMDDVDRCPDVKGIASLKGCPDADGDGIADLDDKCPNSKGTLANKGCPEIAKADIVRITYIGSKIFFENNSDKLKVASLSQLDELSKILYKYDGATLTIEGHTDSVGKDDFNMTLSKKRAESVRQYLIGKGISDARLISVGYGESKPIATNNTTLGKAKNRRVELKTNY</sequence>
<keyword evidence="4" id="KW-0812">Transmembrane</keyword>
<dbReference type="Pfam" id="PF00691">
    <property type="entry name" value="OmpA"/>
    <property type="match status" value="1"/>
</dbReference>
<dbReference type="InterPro" id="IPR006665">
    <property type="entry name" value="OmpA-like"/>
</dbReference>
<evidence type="ECO:0000256" key="3">
    <source>
        <dbReference type="ARBA" id="ARBA00022452"/>
    </source>
</evidence>
<evidence type="ECO:0000256" key="5">
    <source>
        <dbReference type="ARBA" id="ARBA00022729"/>
    </source>
</evidence>
<dbReference type="Gene3D" id="4.10.1080.10">
    <property type="entry name" value="TSP type-3 repeat"/>
    <property type="match status" value="1"/>
</dbReference>
<evidence type="ECO:0000256" key="2">
    <source>
        <dbReference type="ARBA" id="ARBA00022448"/>
    </source>
</evidence>
<dbReference type="OrthoDB" id="9805336at2"/>
<dbReference type="CDD" id="cd07185">
    <property type="entry name" value="OmpA_C-like"/>
    <property type="match status" value="1"/>
</dbReference>